<sequence length="997" mass="105009">MNITFGEDTTPIGTVNPAYALDGGNRISFGGVIAIDGATASSPALSGRGGFGTDSLIQLAKPVTSLAFDIGQLNDPNGVVISVFDQDLKEIRRIVTPGGDVHERIEIEVSDDGSLREGIFRVVIDPQDFEENGVVIDNVAVGPLAPIDQPPAIGDPWFWTEFYEEVVLDNHRVHRLGDIHGRALGTVLASDFMASGENDAHYFTLANNTETQARVTFELFNPRFPDNVRTFEKSFGPGTNSFTVEEDDVSGDFFGTYKLRLKAVDGVEAPESSTPFKLAGILRQLGINQATMIAEINALTKAADSADDLAARFGSFAAKFKWGGRVLGSVIRIEKVWNADDKGQELFIQIADALLLHAAVWAGGAAGTVASGGVGAPILGPVGGFLSGLTYSALVSDSVRPLLAQLYQEVKASTEVEGAQQLALALAAAEAAAEELSITDALAGQDLSGGPAFDAGYYLAQNPAVAEALTRGELASAYAHYLAEGAAAGLTTHPDQAEPPDADALIGLGSGIGATDRPEIYRPLEAYFNGDETSAPELALYDMIETLTPEGFLNTLHPDVKLSALANRTAWDIVHNNGLLDFGEVTALDNFGELYAIGSSAVDIWFGGVDRNPTTEFRIFAVQPEDGTAEGAFAALQADFGFLAEMTYYVGTRKPVMAVGEYGGVWVVVASERYNSGPGAVRLDGPHEIAQRGGQAADEMDLGAWAGALHGLEGDDRLTSGIFGGTLDGGEGDDELYGRGGDDLLLGGPGADILNGGAGTDTASYAGRAAGVALDLTGARLGTGEVEDDVLLSIETLLLTDADDEVTLRDAGAMTVEAGAGTDTIIYAGPRGDYTPDLMPGGAVTVAKPGGAVDTLIGVERIALADGTLLYDLAFDAPTQQLYRIYQASYARVPDEGGLRFWDTVNEGLSLTALAEAFRSSPEFAEKYGTDIPDDTYAETLYRNVLQREPDGPGLAFWQGILANGTLDRNQLLLAFADSAENLLLTEPNIAEGYWVV</sequence>
<accession>A0ABQ6LIL4</accession>
<dbReference type="Pfam" id="PF00353">
    <property type="entry name" value="HemolysinCabind"/>
    <property type="match status" value="1"/>
</dbReference>
<reference evidence="2 3" key="1">
    <citation type="submission" date="2023-04" db="EMBL/GenBank/DDBJ databases">
        <title>Marinoamorphus aggregata gen. nov., sp. Nov., isolate from tissue of brittle star Ophioplocus japonicus.</title>
        <authorList>
            <person name="Kawano K."/>
            <person name="Sawayama S."/>
            <person name="Nakagawa S."/>
        </authorList>
    </citation>
    <scope>NUCLEOTIDE SEQUENCE [LARGE SCALE GENOMIC DNA]</scope>
    <source>
        <strain evidence="2 3">NKW23</strain>
    </source>
</reference>
<dbReference type="InterPro" id="IPR038255">
    <property type="entry name" value="PBS_linker_sf"/>
</dbReference>
<organism evidence="2 3">
    <name type="scientific">Paralimibaculum aggregatum</name>
    <dbReference type="NCBI Taxonomy" id="3036245"/>
    <lineage>
        <taxon>Bacteria</taxon>
        <taxon>Pseudomonadati</taxon>
        <taxon>Pseudomonadota</taxon>
        <taxon>Alphaproteobacteria</taxon>
        <taxon>Rhodobacterales</taxon>
        <taxon>Paracoccaceae</taxon>
        <taxon>Paralimibaculum</taxon>
    </lineage>
</organism>
<dbReference type="InterPro" id="IPR001343">
    <property type="entry name" value="Hemolysn_Ca-bd"/>
</dbReference>
<keyword evidence="3" id="KW-1185">Reference proteome</keyword>
<dbReference type="EMBL" id="BSYI01000004">
    <property type="protein sequence ID" value="GMG81502.1"/>
    <property type="molecule type" value="Genomic_DNA"/>
</dbReference>
<proteinExistence type="predicted"/>
<dbReference type="PRINTS" id="PR00313">
    <property type="entry name" value="CABNDNGRPT"/>
</dbReference>
<feature type="domain" description="DUF4214" evidence="1">
    <location>
        <begin position="915"/>
        <end position="983"/>
    </location>
</feature>
<evidence type="ECO:0000313" key="3">
    <source>
        <dbReference type="Proteomes" id="UP001239909"/>
    </source>
</evidence>
<dbReference type="RefSeq" id="WP_285670162.1">
    <property type="nucleotide sequence ID" value="NZ_BSYI01000004.1"/>
</dbReference>
<dbReference type="Pfam" id="PF13946">
    <property type="entry name" value="DUF4214"/>
    <property type="match status" value="1"/>
</dbReference>
<dbReference type="SUPFAM" id="SSF51120">
    <property type="entry name" value="beta-Roll"/>
    <property type="match status" value="1"/>
</dbReference>
<gene>
    <name evidence="2" type="ORF">LNKW23_07150</name>
</gene>
<protein>
    <recommendedName>
        <fullName evidence="1">DUF4214 domain-containing protein</fullName>
    </recommendedName>
</protein>
<dbReference type="Gene3D" id="1.10.3130.20">
    <property type="entry name" value="Phycobilisome linker domain"/>
    <property type="match status" value="1"/>
</dbReference>
<dbReference type="PROSITE" id="PS00330">
    <property type="entry name" value="HEMOLYSIN_CALCIUM"/>
    <property type="match status" value="2"/>
</dbReference>
<dbReference type="InterPro" id="IPR011049">
    <property type="entry name" value="Serralysin-like_metalloprot_C"/>
</dbReference>
<comment type="caution">
    <text evidence="2">The sequence shown here is derived from an EMBL/GenBank/DDBJ whole genome shotgun (WGS) entry which is preliminary data.</text>
</comment>
<evidence type="ECO:0000313" key="2">
    <source>
        <dbReference type="EMBL" id="GMG81502.1"/>
    </source>
</evidence>
<name>A0ABQ6LIL4_9RHOB</name>
<evidence type="ECO:0000259" key="1">
    <source>
        <dbReference type="Pfam" id="PF13946"/>
    </source>
</evidence>
<dbReference type="InterPro" id="IPR018511">
    <property type="entry name" value="Hemolysin-typ_Ca-bd_CS"/>
</dbReference>
<dbReference type="Gene3D" id="2.150.10.10">
    <property type="entry name" value="Serralysin-like metalloprotease, C-terminal"/>
    <property type="match status" value="1"/>
</dbReference>
<dbReference type="Proteomes" id="UP001239909">
    <property type="component" value="Unassembled WGS sequence"/>
</dbReference>
<dbReference type="InterPro" id="IPR025282">
    <property type="entry name" value="DUF4214"/>
</dbReference>